<evidence type="ECO:0000256" key="1">
    <source>
        <dbReference type="SAM" id="SignalP"/>
    </source>
</evidence>
<dbReference type="OMA" id="KECIPCA"/>
<feature type="signal peptide" evidence="1">
    <location>
        <begin position="1"/>
        <end position="23"/>
    </location>
</feature>
<keyword evidence="3" id="KW-1185">Reference proteome</keyword>
<reference evidence="2" key="1">
    <citation type="submission" date="2022-08" db="UniProtKB">
        <authorList>
            <consortium name="EnsemblMetazoa"/>
        </authorList>
    </citation>
    <scope>IDENTIFICATION</scope>
    <source>
        <strain evidence="2">05x7-T-G4-1.051#20</strain>
    </source>
</reference>
<feature type="chain" id="PRO_5036457188" evidence="1">
    <location>
        <begin position="24"/>
        <end position="123"/>
    </location>
</feature>
<dbReference type="Gene3D" id="2.170.300.10">
    <property type="entry name" value="Tie2 ligand-binding domain superfamily"/>
    <property type="match status" value="1"/>
</dbReference>
<name>A0A8W8MCV0_MAGGI</name>
<evidence type="ECO:0000313" key="2">
    <source>
        <dbReference type="EnsemblMetazoa" id="G31719.1:cds"/>
    </source>
</evidence>
<proteinExistence type="predicted"/>
<dbReference type="Proteomes" id="UP000005408">
    <property type="component" value="Unassembled WGS sequence"/>
</dbReference>
<protein>
    <submittedName>
        <fullName evidence="2">Uncharacterized protein</fullName>
    </submittedName>
</protein>
<dbReference type="EnsemblMetazoa" id="G31719.1">
    <property type="protein sequence ID" value="G31719.1:cds"/>
    <property type="gene ID" value="G31719"/>
</dbReference>
<evidence type="ECO:0000313" key="3">
    <source>
        <dbReference type="Proteomes" id="UP000005408"/>
    </source>
</evidence>
<organism evidence="2 3">
    <name type="scientific">Magallana gigas</name>
    <name type="common">Pacific oyster</name>
    <name type="synonym">Crassostrea gigas</name>
    <dbReference type="NCBI Taxonomy" id="29159"/>
    <lineage>
        <taxon>Eukaryota</taxon>
        <taxon>Metazoa</taxon>
        <taxon>Spiralia</taxon>
        <taxon>Lophotrochozoa</taxon>
        <taxon>Mollusca</taxon>
        <taxon>Bivalvia</taxon>
        <taxon>Autobranchia</taxon>
        <taxon>Pteriomorphia</taxon>
        <taxon>Ostreida</taxon>
        <taxon>Ostreoidea</taxon>
        <taxon>Ostreidae</taxon>
        <taxon>Magallana</taxon>
    </lineage>
</organism>
<dbReference type="AlphaFoldDB" id="A0A8W8MCV0"/>
<accession>A0A8W8MCV0</accession>
<dbReference type="OrthoDB" id="6197997at2759"/>
<sequence>MDFKVKFSTVFVLLINILPSVFCNICGKVVGGSITCCVGYRWDNTKKECIPCALGFKGNNCGTQCNYPTYGQDCQMICSCSKKDCDFVFGCRRSLKASNNFTSIEVTTVSFYKNATKTKGDVE</sequence>
<keyword evidence="1" id="KW-0732">Signal</keyword>